<dbReference type="Gene3D" id="3.40.630.30">
    <property type="match status" value="1"/>
</dbReference>
<keyword evidence="2" id="KW-0012">Acyltransferase</keyword>
<dbReference type="GO" id="GO:0016746">
    <property type="term" value="F:acyltransferase activity"/>
    <property type="evidence" value="ECO:0007669"/>
    <property type="project" value="UniProtKB-KW"/>
</dbReference>
<gene>
    <name evidence="2" type="ORF">ACFS2C_28130</name>
</gene>
<evidence type="ECO:0000259" key="1">
    <source>
        <dbReference type="PROSITE" id="PS51186"/>
    </source>
</evidence>
<evidence type="ECO:0000313" key="2">
    <source>
        <dbReference type="EMBL" id="MFD2803266.1"/>
    </source>
</evidence>
<dbReference type="InterPro" id="IPR016181">
    <property type="entry name" value="Acyl_CoA_acyltransferase"/>
</dbReference>
<organism evidence="2 3">
    <name type="scientific">Prauserella oleivorans</name>
    <dbReference type="NCBI Taxonomy" id="1478153"/>
    <lineage>
        <taxon>Bacteria</taxon>
        <taxon>Bacillati</taxon>
        <taxon>Actinomycetota</taxon>
        <taxon>Actinomycetes</taxon>
        <taxon>Pseudonocardiales</taxon>
        <taxon>Pseudonocardiaceae</taxon>
        <taxon>Prauserella</taxon>
    </lineage>
</organism>
<protein>
    <submittedName>
        <fullName evidence="2">GNAT family N-acetyltransferase</fullName>
        <ecNumber evidence="2">2.3.-.-</ecNumber>
    </submittedName>
</protein>
<comment type="caution">
    <text evidence="2">The sequence shown here is derived from an EMBL/GenBank/DDBJ whole genome shotgun (WGS) entry which is preliminary data.</text>
</comment>
<dbReference type="RefSeq" id="WP_377385360.1">
    <property type="nucleotide sequence ID" value="NZ_JBHSAN010000005.1"/>
</dbReference>
<keyword evidence="2" id="KW-0808">Transferase</keyword>
<dbReference type="Pfam" id="PF00583">
    <property type="entry name" value="Acetyltransf_1"/>
    <property type="match status" value="1"/>
</dbReference>
<dbReference type="EC" id="2.3.-.-" evidence="2"/>
<proteinExistence type="predicted"/>
<feature type="domain" description="N-acetyltransferase" evidence="1">
    <location>
        <begin position="3"/>
        <end position="169"/>
    </location>
</feature>
<reference evidence="3" key="1">
    <citation type="journal article" date="2019" name="Int. J. Syst. Evol. Microbiol.">
        <title>The Global Catalogue of Microorganisms (GCM) 10K type strain sequencing project: providing services to taxonomists for standard genome sequencing and annotation.</title>
        <authorList>
            <consortium name="The Broad Institute Genomics Platform"/>
            <consortium name="The Broad Institute Genome Sequencing Center for Infectious Disease"/>
            <person name="Wu L."/>
            <person name="Ma J."/>
        </authorList>
    </citation>
    <scope>NUCLEOTIDE SEQUENCE [LARGE SCALE GENOMIC DNA]</scope>
    <source>
        <strain evidence="3">IBRC-M 10906</strain>
    </source>
</reference>
<dbReference type="PROSITE" id="PS51186">
    <property type="entry name" value="GNAT"/>
    <property type="match status" value="1"/>
</dbReference>
<sequence length="209" mass="23878">MSYTIWNAGELDLDAVMRLLHDRVEWLRNRGSDQWSTYSRWRPEMKASIARRETWLMRDGSTNEPVGTITMSTEGDPEFWTTAERQQPALYLAKLATSVQCRGQNLGRLLLDFSLYHAAATGRHEVRMDVWRTATDLHAYYVRQGWRHIRTVELPHRYSGALFSRRVVPPVINTPPAGLEVRPAGGQVLPRLAEEPGEEGRYGPALFAS</sequence>
<evidence type="ECO:0000313" key="3">
    <source>
        <dbReference type="Proteomes" id="UP001597478"/>
    </source>
</evidence>
<name>A0ABW5WIG3_9PSEU</name>
<accession>A0ABW5WIG3</accession>
<dbReference type="SUPFAM" id="SSF55729">
    <property type="entry name" value="Acyl-CoA N-acyltransferases (Nat)"/>
    <property type="match status" value="1"/>
</dbReference>
<dbReference type="EMBL" id="JBHUOF010000051">
    <property type="protein sequence ID" value="MFD2803266.1"/>
    <property type="molecule type" value="Genomic_DNA"/>
</dbReference>
<keyword evidence="3" id="KW-1185">Reference proteome</keyword>
<dbReference type="InterPro" id="IPR000182">
    <property type="entry name" value="GNAT_dom"/>
</dbReference>
<dbReference type="Proteomes" id="UP001597478">
    <property type="component" value="Unassembled WGS sequence"/>
</dbReference>